<evidence type="ECO:0000256" key="1">
    <source>
        <dbReference type="SAM" id="MobiDB-lite"/>
    </source>
</evidence>
<dbReference type="PROSITE" id="PS51257">
    <property type="entry name" value="PROKAR_LIPOPROTEIN"/>
    <property type="match status" value="1"/>
</dbReference>
<name>A0AAW7M3U3_9MICO</name>
<dbReference type="RefSeq" id="WP_301119288.1">
    <property type="nucleotide sequence ID" value="NZ_JAUHPX010000003.1"/>
</dbReference>
<dbReference type="EMBL" id="JAUHQB010000010">
    <property type="protein sequence ID" value="MDN4484260.1"/>
    <property type="molecule type" value="Genomic_DNA"/>
</dbReference>
<evidence type="ECO:0000313" key="3">
    <source>
        <dbReference type="EMBL" id="MDN4484260.1"/>
    </source>
</evidence>
<reference evidence="3 6" key="2">
    <citation type="submission" date="2023-06" db="EMBL/GenBank/DDBJ databases">
        <title>SYSU T0a273.</title>
        <authorList>
            <person name="Gao L."/>
            <person name="Fang B.-Z."/>
            <person name="Li W.-J."/>
        </authorList>
    </citation>
    <scope>NUCLEOTIDE SEQUENCE [LARGE SCALE GENOMIC DNA]</scope>
    <source>
        <strain evidence="3 6">SYSU T0a273</strain>
    </source>
</reference>
<reference evidence="4" key="1">
    <citation type="submission" date="2023-06" db="EMBL/GenBank/DDBJ databases">
        <title>Sysu t00039.</title>
        <authorList>
            <person name="Gao L."/>
            <person name="Fang B.-Z."/>
            <person name="Li W.-J."/>
        </authorList>
    </citation>
    <scope>NUCLEOTIDE SEQUENCE</scope>
    <source>
        <strain evidence="4">SYSU T00039</strain>
    </source>
</reference>
<dbReference type="InterPro" id="IPR025584">
    <property type="entry name" value="Cthe_2159"/>
</dbReference>
<evidence type="ECO:0000313" key="6">
    <source>
        <dbReference type="Proteomes" id="UP001172756"/>
    </source>
</evidence>
<feature type="signal peptide" evidence="2">
    <location>
        <begin position="1"/>
        <end position="26"/>
    </location>
</feature>
<feature type="compositionally biased region" description="Low complexity" evidence="1">
    <location>
        <begin position="379"/>
        <end position="396"/>
    </location>
</feature>
<feature type="region of interest" description="Disordered" evidence="1">
    <location>
        <begin position="347"/>
        <end position="396"/>
    </location>
</feature>
<feature type="compositionally biased region" description="Gly residues" evidence="1">
    <location>
        <begin position="363"/>
        <end position="375"/>
    </location>
</feature>
<accession>A0AAW7M3U3</accession>
<keyword evidence="5" id="KW-1185">Reference proteome</keyword>
<evidence type="ECO:0000313" key="5">
    <source>
        <dbReference type="Proteomes" id="UP001172737"/>
    </source>
</evidence>
<protein>
    <submittedName>
        <fullName evidence="4">Carbohydrate-binding domain-containing protein</fullName>
    </submittedName>
</protein>
<dbReference type="AlphaFoldDB" id="A0AAW7M3U3"/>
<evidence type="ECO:0000256" key="2">
    <source>
        <dbReference type="SAM" id="SignalP"/>
    </source>
</evidence>
<dbReference type="Proteomes" id="UP001172737">
    <property type="component" value="Unassembled WGS sequence"/>
</dbReference>
<evidence type="ECO:0000313" key="4">
    <source>
        <dbReference type="EMBL" id="MDN4487870.1"/>
    </source>
</evidence>
<organism evidence="4 5">
    <name type="scientific">Demequina lignilytica</name>
    <dbReference type="NCBI Taxonomy" id="3051663"/>
    <lineage>
        <taxon>Bacteria</taxon>
        <taxon>Bacillati</taxon>
        <taxon>Actinomycetota</taxon>
        <taxon>Actinomycetes</taxon>
        <taxon>Micrococcales</taxon>
        <taxon>Demequinaceae</taxon>
        <taxon>Demequina</taxon>
    </lineage>
</organism>
<proteinExistence type="predicted"/>
<sequence>MRKPTMIFAGLTVAGALALAGCSTTADTSTGTSDTTTTTTETTSTTLSATDVTERTYEQLGVKDVEIPFDEASAIDITLSDSGSTGGDGVTVDGSTVTITEGGTYRLTGTLSAGQVIVDTDDEDVNIILDGVSITSDDTAALDIENADEVVVWLAEGSTNSLADAADATASTDDSETDVPNATLYSTADLWIAGTGSLDVTAVANDGIASKDGLVIEDGTITVTAADDGIRGKDYLVIEGGDITVDADGDGLKVTNEDVVDDNGDAVGVLWMSGGTVDITSGSDGIDVVYQATIAGGELTIAAGDDGIHSDGILAISDGTVDVTTSYEGLEGMQILLSGGTGTIVSSDDGFNATDGSGSSGTEMGGGQMPGGGTRPGRDSSSTDTSSTSSTTTGDSTAVTTAAYTTTSTTTDGATDATTVAGGMGETASEGVYLEISGGTWVIDAEGDGLDSNGTAVMTGGTVVVNGPASSGNGALDVNGSFTVSGGTLAASGSSGMLVAPTSDGQGVLTIAFSSQVAAGTVLTVTDTDGNVIASFTSEKTAQSLVLSSPEIVSGETYTVTADATVTGTSVGGLVVDGTATGGTELGDLTAD</sequence>
<dbReference type="Proteomes" id="UP001172756">
    <property type="component" value="Unassembled WGS sequence"/>
</dbReference>
<gene>
    <name evidence="3" type="ORF">QQ002_11975</name>
    <name evidence="4" type="ORF">QQX10_06775</name>
</gene>
<feature type="chain" id="PRO_5044718361" evidence="2">
    <location>
        <begin position="27"/>
        <end position="592"/>
    </location>
</feature>
<comment type="caution">
    <text evidence="4">The sequence shown here is derived from an EMBL/GenBank/DDBJ whole genome shotgun (WGS) entry which is preliminary data.</text>
</comment>
<feature type="region of interest" description="Disordered" evidence="1">
    <location>
        <begin position="24"/>
        <end position="47"/>
    </location>
</feature>
<dbReference type="Pfam" id="PF14262">
    <property type="entry name" value="Cthe_2159"/>
    <property type="match status" value="1"/>
</dbReference>
<keyword evidence="2" id="KW-0732">Signal</keyword>
<dbReference type="EMBL" id="JAUHPX010000003">
    <property type="protein sequence ID" value="MDN4487870.1"/>
    <property type="molecule type" value="Genomic_DNA"/>
</dbReference>